<keyword evidence="3" id="KW-1185">Reference proteome</keyword>
<comment type="caution">
    <text evidence="2">The sequence shown here is derived from an EMBL/GenBank/DDBJ whole genome shotgun (WGS) entry which is preliminary data.</text>
</comment>
<dbReference type="EMBL" id="NHTK01006095">
    <property type="protein sequence ID" value="PPQ64132.1"/>
    <property type="molecule type" value="Genomic_DNA"/>
</dbReference>
<dbReference type="AlphaFoldDB" id="A0A409VB30"/>
<dbReference type="InParanoid" id="A0A409VB30"/>
<protein>
    <submittedName>
        <fullName evidence="2">Uncharacterized protein</fullName>
    </submittedName>
</protein>
<organism evidence="2 3">
    <name type="scientific">Panaeolus cyanescens</name>
    <dbReference type="NCBI Taxonomy" id="181874"/>
    <lineage>
        <taxon>Eukaryota</taxon>
        <taxon>Fungi</taxon>
        <taxon>Dikarya</taxon>
        <taxon>Basidiomycota</taxon>
        <taxon>Agaricomycotina</taxon>
        <taxon>Agaricomycetes</taxon>
        <taxon>Agaricomycetidae</taxon>
        <taxon>Agaricales</taxon>
        <taxon>Agaricineae</taxon>
        <taxon>Galeropsidaceae</taxon>
        <taxon>Panaeolus</taxon>
    </lineage>
</organism>
<reference evidence="2 3" key="1">
    <citation type="journal article" date="2018" name="Evol. Lett.">
        <title>Horizontal gene cluster transfer increased hallucinogenic mushroom diversity.</title>
        <authorList>
            <person name="Reynolds H.T."/>
            <person name="Vijayakumar V."/>
            <person name="Gluck-Thaler E."/>
            <person name="Korotkin H.B."/>
            <person name="Matheny P.B."/>
            <person name="Slot J.C."/>
        </authorList>
    </citation>
    <scope>NUCLEOTIDE SEQUENCE [LARGE SCALE GENOMIC DNA]</scope>
    <source>
        <strain evidence="2 3">2629</strain>
    </source>
</reference>
<feature type="region of interest" description="Disordered" evidence="1">
    <location>
        <begin position="1"/>
        <end position="32"/>
    </location>
</feature>
<evidence type="ECO:0000256" key="1">
    <source>
        <dbReference type="SAM" id="MobiDB-lite"/>
    </source>
</evidence>
<name>A0A409VB30_9AGAR</name>
<proteinExistence type="predicted"/>
<dbReference type="Proteomes" id="UP000284842">
    <property type="component" value="Unassembled WGS sequence"/>
</dbReference>
<gene>
    <name evidence="2" type="ORF">CVT24_008743</name>
</gene>
<accession>A0A409VB30</accession>
<evidence type="ECO:0000313" key="3">
    <source>
        <dbReference type="Proteomes" id="UP000284842"/>
    </source>
</evidence>
<sequence length="84" mass="9478">MSDSRSTTPTVNGFSEDDEIPPTGASPNNTQDLTSFMKEVDEWLLRINGYITALERRHERHLLELEQGFGGLVRPRATKDKFGV</sequence>
<evidence type="ECO:0000313" key="2">
    <source>
        <dbReference type="EMBL" id="PPQ64132.1"/>
    </source>
</evidence>
<feature type="compositionally biased region" description="Polar residues" evidence="1">
    <location>
        <begin position="1"/>
        <end position="13"/>
    </location>
</feature>